<dbReference type="PANTHER" id="PTHR36302:SF1">
    <property type="entry name" value="COPPER CHAPERONE PCU(A)C"/>
    <property type="match status" value="1"/>
</dbReference>
<keyword evidence="3" id="KW-1185">Reference proteome</keyword>
<evidence type="ECO:0008006" key="4">
    <source>
        <dbReference type="Google" id="ProtNLM"/>
    </source>
</evidence>
<dbReference type="RefSeq" id="WP_084048629.1">
    <property type="nucleotide sequence ID" value="NZ_FWWU01000009.1"/>
</dbReference>
<name>A0A1W1VD22_9DEIO</name>
<keyword evidence="1" id="KW-0732">Signal</keyword>
<reference evidence="2 3" key="1">
    <citation type="submission" date="2017-04" db="EMBL/GenBank/DDBJ databases">
        <authorList>
            <person name="Afonso C.L."/>
            <person name="Miller P.J."/>
            <person name="Scott M.A."/>
            <person name="Spackman E."/>
            <person name="Goraichik I."/>
            <person name="Dimitrov K.M."/>
            <person name="Suarez D.L."/>
            <person name="Swayne D.E."/>
        </authorList>
    </citation>
    <scope>NUCLEOTIDE SEQUENCE [LARGE SCALE GENOMIC DNA]</scope>
    <source>
        <strain evidence="2 3">KR-140</strain>
    </source>
</reference>
<dbReference type="Pfam" id="PF04314">
    <property type="entry name" value="PCuAC"/>
    <property type="match status" value="1"/>
</dbReference>
<protein>
    <recommendedName>
        <fullName evidence="4">Copper(I)-binding protein</fullName>
    </recommendedName>
</protein>
<dbReference type="EMBL" id="FWWU01000009">
    <property type="protein sequence ID" value="SMB91299.1"/>
    <property type="molecule type" value="Genomic_DNA"/>
</dbReference>
<dbReference type="InterPro" id="IPR058248">
    <property type="entry name" value="Lxx211020-like"/>
</dbReference>
<dbReference type="InterPro" id="IPR007410">
    <property type="entry name" value="LpqE-like"/>
</dbReference>
<gene>
    <name evidence="2" type="ORF">SAMN00790413_01083</name>
</gene>
<organism evidence="2 3">
    <name type="scientific">Deinococcus hopiensis KR-140</name>
    <dbReference type="NCBI Taxonomy" id="695939"/>
    <lineage>
        <taxon>Bacteria</taxon>
        <taxon>Thermotogati</taxon>
        <taxon>Deinococcota</taxon>
        <taxon>Deinococci</taxon>
        <taxon>Deinococcales</taxon>
        <taxon>Deinococcaceae</taxon>
        <taxon>Deinococcus</taxon>
    </lineage>
</organism>
<dbReference type="PANTHER" id="PTHR36302">
    <property type="entry name" value="BLR7088 PROTEIN"/>
    <property type="match status" value="1"/>
</dbReference>
<proteinExistence type="predicted"/>
<dbReference type="Gene3D" id="2.60.40.1890">
    <property type="entry name" value="PCu(A)C copper chaperone"/>
    <property type="match status" value="1"/>
</dbReference>
<evidence type="ECO:0000313" key="3">
    <source>
        <dbReference type="Proteomes" id="UP000192582"/>
    </source>
</evidence>
<evidence type="ECO:0000256" key="1">
    <source>
        <dbReference type="SAM" id="SignalP"/>
    </source>
</evidence>
<dbReference type="AlphaFoldDB" id="A0A1W1VD22"/>
<dbReference type="Proteomes" id="UP000192582">
    <property type="component" value="Unassembled WGS sequence"/>
</dbReference>
<feature type="chain" id="PRO_5012348161" description="Copper(I)-binding protein" evidence="1">
    <location>
        <begin position="23"/>
        <end position="162"/>
    </location>
</feature>
<accession>A0A1W1VD22</accession>
<feature type="signal peptide" evidence="1">
    <location>
        <begin position="1"/>
        <end position="22"/>
    </location>
</feature>
<dbReference type="InterPro" id="IPR036182">
    <property type="entry name" value="PCuAC_sf"/>
</dbReference>
<evidence type="ECO:0000313" key="2">
    <source>
        <dbReference type="EMBL" id="SMB91299.1"/>
    </source>
</evidence>
<dbReference type="SUPFAM" id="SSF110087">
    <property type="entry name" value="DR1885-like metal-binding protein"/>
    <property type="match status" value="1"/>
</dbReference>
<dbReference type="OrthoDB" id="74144at2"/>
<sequence length="162" mass="16909">MSRPTPLITSMALAAALLPAVAQHTGHTPPAPPKPASPAAPLSLTVRGARVVAVPPGVTETSAFMTLKNTGAAPVVLTRAMGEVAGSAMLMSTRRDAKGLTGMRMVPTLTVPGRGTLTLSESGDHVMLMDLKRPLKVGETLRLRLETLDGHRLNVQAVVRKP</sequence>
<dbReference type="STRING" id="695939.SAMN00790413_01083"/>